<name>A0A2T4BPI1_TRILO</name>
<dbReference type="OrthoDB" id="442176at2759"/>
<evidence type="ECO:0000256" key="4">
    <source>
        <dbReference type="ARBA" id="ARBA00008181"/>
    </source>
</evidence>
<evidence type="ECO:0000313" key="16">
    <source>
        <dbReference type="Proteomes" id="UP000240760"/>
    </source>
</evidence>
<accession>A0A2T4BPI1</accession>
<evidence type="ECO:0000256" key="5">
    <source>
        <dbReference type="ARBA" id="ARBA00011245"/>
    </source>
</evidence>
<evidence type="ECO:0000313" key="15">
    <source>
        <dbReference type="EMBL" id="PTB71159.1"/>
    </source>
</evidence>
<dbReference type="GO" id="GO:0006772">
    <property type="term" value="P:thiamine metabolic process"/>
    <property type="evidence" value="ECO:0007669"/>
    <property type="project" value="InterPro"/>
</dbReference>
<comment type="cofactor">
    <cofactor evidence="1">
        <name>Mg(2+)</name>
        <dbReference type="ChEBI" id="CHEBI:18420"/>
    </cofactor>
</comment>
<evidence type="ECO:0000256" key="8">
    <source>
        <dbReference type="ARBA" id="ARBA00022490"/>
    </source>
</evidence>
<dbReference type="InterPro" id="IPR012177">
    <property type="entry name" value="ThTPase_euk"/>
</dbReference>
<dbReference type="InterPro" id="IPR039582">
    <property type="entry name" value="THTPA"/>
</dbReference>
<organism evidence="15 16">
    <name type="scientific">Trichoderma longibrachiatum ATCC 18648</name>
    <dbReference type="NCBI Taxonomy" id="983965"/>
    <lineage>
        <taxon>Eukaryota</taxon>
        <taxon>Fungi</taxon>
        <taxon>Dikarya</taxon>
        <taxon>Ascomycota</taxon>
        <taxon>Pezizomycotina</taxon>
        <taxon>Sordariomycetes</taxon>
        <taxon>Hypocreomycetidae</taxon>
        <taxon>Hypocreales</taxon>
        <taxon>Hypocreaceae</taxon>
        <taxon>Trichoderma</taxon>
    </lineage>
</organism>
<evidence type="ECO:0000256" key="6">
    <source>
        <dbReference type="ARBA" id="ARBA00012378"/>
    </source>
</evidence>
<comment type="similarity">
    <text evidence="4">Belongs to the ThTPase family.</text>
</comment>
<evidence type="ECO:0000256" key="12">
    <source>
        <dbReference type="ARBA" id="ARBA00022990"/>
    </source>
</evidence>
<evidence type="ECO:0000256" key="2">
    <source>
        <dbReference type="ARBA" id="ARBA00002106"/>
    </source>
</evidence>
<evidence type="ECO:0000256" key="10">
    <source>
        <dbReference type="ARBA" id="ARBA00022801"/>
    </source>
</evidence>
<feature type="domain" description="CYTH" evidence="14">
    <location>
        <begin position="67"/>
        <end position="224"/>
    </location>
</feature>
<evidence type="ECO:0000256" key="7">
    <source>
        <dbReference type="ARBA" id="ARBA00020088"/>
    </source>
</evidence>
<evidence type="ECO:0000259" key="14">
    <source>
        <dbReference type="Pfam" id="PF01928"/>
    </source>
</evidence>
<dbReference type="SUPFAM" id="SSF55154">
    <property type="entry name" value="CYTH-like phosphatases"/>
    <property type="match status" value="1"/>
</dbReference>
<dbReference type="Proteomes" id="UP000240760">
    <property type="component" value="Unassembled WGS sequence"/>
</dbReference>
<dbReference type="EMBL" id="KZ679152">
    <property type="protein sequence ID" value="PTB71159.1"/>
    <property type="molecule type" value="Genomic_DNA"/>
</dbReference>
<keyword evidence="8" id="KW-0963">Cytoplasm</keyword>
<dbReference type="Pfam" id="PF01928">
    <property type="entry name" value="CYTH"/>
    <property type="match status" value="1"/>
</dbReference>
<keyword evidence="9" id="KW-0479">Metal-binding</keyword>
<dbReference type="GO" id="GO:0000287">
    <property type="term" value="F:magnesium ion binding"/>
    <property type="evidence" value="ECO:0007669"/>
    <property type="project" value="TreeGrafter"/>
</dbReference>
<dbReference type="Gene3D" id="2.40.320.10">
    <property type="entry name" value="Hypothetical Protein Pfu-838710-001"/>
    <property type="match status" value="1"/>
</dbReference>
<evidence type="ECO:0000256" key="1">
    <source>
        <dbReference type="ARBA" id="ARBA00001946"/>
    </source>
</evidence>
<evidence type="ECO:0000256" key="9">
    <source>
        <dbReference type="ARBA" id="ARBA00022723"/>
    </source>
</evidence>
<keyword evidence="12" id="KW-0007">Acetylation</keyword>
<comment type="subunit">
    <text evidence="5">Monomer.</text>
</comment>
<dbReference type="GO" id="GO:0005737">
    <property type="term" value="C:cytoplasm"/>
    <property type="evidence" value="ECO:0007669"/>
    <property type="project" value="UniProtKB-SubCell"/>
</dbReference>
<dbReference type="PANTHER" id="PTHR14586:SF1">
    <property type="entry name" value="THIAMINE-TRIPHOSPHATASE"/>
    <property type="match status" value="1"/>
</dbReference>
<dbReference type="GO" id="GO:0050333">
    <property type="term" value="F:thiamine triphosphate phosphatase activity"/>
    <property type="evidence" value="ECO:0007669"/>
    <property type="project" value="UniProtKB-EC"/>
</dbReference>
<reference evidence="15 16" key="1">
    <citation type="submission" date="2016-07" db="EMBL/GenBank/DDBJ databases">
        <title>Multiple horizontal gene transfer events from other fungi enriched the ability of initially mycotrophic Trichoderma (Ascomycota) to feed on dead plant biomass.</title>
        <authorList>
            <consortium name="DOE Joint Genome Institute"/>
            <person name="Aerts A."/>
            <person name="Atanasova L."/>
            <person name="Chenthamara K."/>
            <person name="Zhang J."/>
            <person name="Grujic M."/>
            <person name="Henrissat B."/>
            <person name="Kuo A."/>
            <person name="Salamov A."/>
            <person name="Lipzen A."/>
            <person name="Labutti K."/>
            <person name="Barry K."/>
            <person name="Miao Y."/>
            <person name="Rahimi M.J."/>
            <person name="Shen Q."/>
            <person name="Grigoriev I.V."/>
            <person name="Kubicek C.P."/>
            <person name="Druzhinina I.S."/>
        </authorList>
    </citation>
    <scope>NUCLEOTIDE SEQUENCE [LARGE SCALE GENOMIC DNA]</scope>
    <source>
        <strain evidence="15 16">ATCC 18648</strain>
    </source>
</reference>
<keyword evidence="16" id="KW-1185">Reference proteome</keyword>
<dbReference type="PANTHER" id="PTHR14586">
    <property type="entry name" value="THIAMINE-TRIPHOSPHATASE"/>
    <property type="match status" value="1"/>
</dbReference>
<dbReference type="InterPro" id="IPR033469">
    <property type="entry name" value="CYTH-like_dom_sf"/>
</dbReference>
<proteinExistence type="inferred from homology"/>
<comment type="subcellular location">
    <subcellularLocation>
        <location evidence="3">Cytoplasm</location>
    </subcellularLocation>
</comment>
<dbReference type="CDD" id="cd07758">
    <property type="entry name" value="ThTPase"/>
    <property type="match status" value="1"/>
</dbReference>
<gene>
    <name evidence="15" type="ORF">M440DRAFT_1442892</name>
</gene>
<keyword evidence="11" id="KW-0460">Magnesium</keyword>
<keyword evidence="10" id="KW-0378">Hydrolase</keyword>
<evidence type="ECO:0000256" key="11">
    <source>
        <dbReference type="ARBA" id="ARBA00022842"/>
    </source>
</evidence>
<dbReference type="EC" id="3.6.1.28" evidence="6"/>
<evidence type="ECO:0000256" key="3">
    <source>
        <dbReference type="ARBA" id="ARBA00004496"/>
    </source>
</evidence>
<dbReference type="InterPro" id="IPR023577">
    <property type="entry name" value="CYTH_domain"/>
</dbReference>
<evidence type="ECO:0000256" key="13">
    <source>
        <dbReference type="ARBA" id="ARBA00048194"/>
    </source>
</evidence>
<comment type="function">
    <text evidence="2">Hydrolase highly specific for thiamine triphosphate (ThTP).</text>
</comment>
<dbReference type="GO" id="GO:0042357">
    <property type="term" value="P:thiamine diphosphate metabolic process"/>
    <property type="evidence" value="ECO:0007669"/>
    <property type="project" value="TreeGrafter"/>
</dbReference>
<protein>
    <recommendedName>
        <fullName evidence="7">Thiamine-triphosphatase</fullName>
        <ecNumber evidence="6">3.6.1.28</ecNumber>
    </recommendedName>
</protein>
<dbReference type="STRING" id="983965.A0A2T4BPI1"/>
<comment type="catalytic activity">
    <reaction evidence="13">
        <text>thiamine triphosphate + H2O = thiamine diphosphate + phosphate + H(+)</text>
        <dbReference type="Rhea" id="RHEA:11744"/>
        <dbReference type="ChEBI" id="CHEBI:15377"/>
        <dbReference type="ChEBI" id="CHEBI:15378"/>
        <dbReference type="ChEBI" id="CHEBI:43474"/>
        <dbReference type="ChEBI" id="CHEBI:58937"/>
        <dbReference type="ChEBI" id="CHEBI:58938"/>
        <dbReference type="EC" id="3.6.1.28"/>
    </reaction>
</comment>
<sequence>MDDSRSYHSSQSCGIPYITVDFKPLFRLLSWNVKPESFCLFSPFPNQKLHQVPSMASRRLPKTCILEVERKFRSLAVPKLTQYGGLPHFKSLQSLPVKVIHDAYYDKDKLLSQSGAWVRNRDGTWEAKLKKGGNFLNSKFEELRGIEAISAYIKRATGIEESETRNFGLQPIAVFTTTRETWIADGEFHVTLDQMDFGHQVGEVELQKAIVGADGEEPTELQKQAEMQLMDERIVQFMQTYKWAFTEGRATGKVSAYFEWKRKHPA</sequence>
<dbReference type="AlphaFoldDB" id="A0A2T4BPI1"/>